<dbReference type="Proteomes" id="UP000036338">
    <property type="component" value="Unassembled WGS sequence"/>
</dbReference>
<evidence type="ECO:0000313" key="2">
    <source>
        <dbReference type="Proteomes" id="UP000036338"/>
    </source>
</evidence>
<dbReference type="InterPro" id="IPR007434">
    <property type="entry name" value="FemAB-like"/>
</dbReference>
<proteinExistence type="predicted"/>
<accession>A0A0J5XCD3</accession>
<comment type="caution">
    <text evidence="1">The sequence shown here is derived from an EMBL/GenBank/DDBJ whole genome shotgun (WGS) entry which is preliminary data.</text>
</comment>
<protein>
    <submittedName>
        <fullName evidence="1">Uncharacterized protein</fullName>
    </submittedName>
</protein>
<dbReference type="PATRIC" id="fig|292.27.peg.8267"/>
<sequence>MIGKRRADAQRALLRAALDAAEGRKRAGVIIPYMPLAQAIEMAAADERARVLLHSAEATLDVPDGGLASLLASIGTRRRWKVQNELTRFSEMGNVMRWSPVTPELEDVAAELIARNRAKYGSHQGADWMRSIFAGQRRTGILNKAVAALALRDQQIVSIAVSYRFGDHLHLRYFGADYSVDHNDFRYFVLCYYAPLDYAAAHGIRTYHESIASLEAKSARGAKVEPLAAVVATTDGIAVTRDVAARHNQLFAQAFREQFSSRLGSDWSICSE</sequence>
<reference evidence="1 2" key="1">
    <citation type="submission" date="2015-05" db="EMBL/GenBank/DDBJ databases">
        <title>Draft genome of Burkholderia cepacia LK29.</title>
        <authorList>
            <person name="Chan X.Y."/>
        </authorList>
    </citation>
    <scope>NUCLEOTIDE SEQUENCE [LARGE SCALE GENOMIC DNA]</scope>
    <source>
        <strain evidence="1 2">LK29</strain>
    </source>
</reference>
<dbReference type="InterPro" id="IPR016181">
    <property type="entry name" value="Acyl_CoA_acyltransferase"/>
</dbReference>
<dbReference type="Pfam" id="PF04339">
    <property type="entry name" value="FemAB_like"/>
    <property type="match status" value="1"/>
</dbReference>
<name>A0A0J5XCD3_BURCE</name>
<gene>
    <name evidence="1" type="ORF">VL15_03750</name>
</gene>
<dbReference type="EMBL" id="LDWR01000008">
    <property type="protein sequence ID" value="KML62306.1"/>
    <property type="molecule type" value="Genomic_DNA"/>
</dbReference>
<dbReference type="SUPFAM" id="SSF55729">
    <property type="entry name" value="Acyl-CoA N-acyltransferases (Nat)"/>
    <property type="match status" value="1"/>
</dbReference>
<evidence type="ECO:0000313" key="1">
    <source>
        <dbReference type="EMBL" id="KML62306.1"/>
    </source>
</evidence>
<dbReference type="AlphaFoldDB" id="A0A0J5XCD3"/>
<organism evidence="1 2">
    <name type="scientific">Burkholderia cepacia</name>
    <name type="common">Pseudomonas cepacia</name>
    <dbReference type="NCBI Taxonomy" id="292"/>
    <lineage>
        <taxon>Bacteria</taxon>
        <taxon>Pseudomonadati</taxon>
        <taxon>Pseudomonadota</taxon>
        <taxon>Betaproteobacteria</taxon>
        <taxon>Burkholderiales</taxon>
        <taxon>Burkholderiaceae</taxon>
        <taxon>Burkholderia</taxon>
        <taxon>Burkholderia cepacia complex</taxon>
    </lineage>
</organism>